<dbReference type="EMBL" id="QUMU01000002">
    <property type="protein sequence ID" value="REG35709.1"/>
    <property type="molecule type" value="Genomic_DNA"/>
</dbReference>
<dbReference type="RefSeq" id="WP_047858650.1">
    <property type="nucleotide sequence ID" value="NZ_CP011509.1"/>
</dbReference>
<keyword evidence="4" id="KW-1185">Reference proteome</keyword>
<evidence type="ECO:0000313" key="3">
    <source>
        <dbReference type="Proteomes" id="UP000035579"/>
    </source>
</evidence>
<proteinExistence type="predicted"/>
<dbReference type="KEGG" id="age:AA314_06632"/>
<dbReference type="Proteomes" id="UP000256345">
    <property type="component" value="Unassembled WGS sequence"/>
</dbReference>
<sequence>MPEHSTIRVRFIDAKTGELVGETDVPAEQLPESFEAATSLDIGENSFEVVSAEPMTAQEFRQTGTVSIALREVEYATVDPNELRYSLPSISDELPPIAEGSTKLGRNVLELREDDWRQVEFVALALQPSITTAFAAIERIYTEHREEYGFTELHVRNEVPAPLEGTSLTLAELRGAVGEAVTWLDGVSFEGVAGLVEGGFAVKLPSGPALYGLQNEGRVSVLGLHHTKASAAVEGDARLLAALASKHQVCLVDWCRVEQLPPSAERLQAWLSGQD</sequence>
<dbReference type="EMBL" id="CP011509">
    <property type="protein sequence ID" value="AKJ05006.1"/>
    <property type="molecule type" value="Genomic_DNA"/>
</dbReference>
<accession>A0AAC8QCN0</accession>
<protein>
    <submittedName>
        <fullName evidence="1">Uncharacterized protein</fullName>
    </submittedName>
</protein>
<reference evidence="2 4" key="2">
    <citation type="submission" date="2018-08" db="EMBL/GenBank/DDBJ databases">
        <title>Genomic Encyclopedia of Archaeal and Bacterial Type Strains, Phase II (KMG-II): from individual species to whole genera.</title>
        <authorList>
            <person name="Goeker M."/>
        </authorList>
    </citation>
    <scope>NUCLEOTIDE SEQUENCE [LARGE SCALE GENOMIC DNA]</scope>
    <source>
        <strain evidence="2 4">DSM 2261</strain>
    </source>
</reference>
<name>A0AAC8QCN0_9BACT</name>
<reference evidence="1 3" key="1">
    <citation type="submission" date="2015-05" db="EMBL/GenBank/DDBJ databases">
        <title>Genome assembly of Archangium gephyra DSM 2261.</title>
        <authorList>
            <person name="Sharma G."/>
            <person name="Subramanian S."/>
        </authorList>
    </citation>
    <scope>NUCLEOTIDE SEQUENCE [LARGE SCALE GENOMIC DNA]</scope>
    <source>
        <strain evidence="1 3">DSM 2261</strain>
    </source>
</reference>
<evidence type="ECO:0000313" key="4">
    <source>
        <dbReference type="Proteomes" id="UP000256345"/>
    </source>
</evidence>
<dbReference type="AlphaFoldDB" id="A0AAC8QCN0"/>
<evidence type="ECO:0000313" key="1">
    <source>
        <dbReference type="EMBL" id="AKJ05006.1"/>
    </source>
</evidence>
<evidence type="ECO:0000313" key="2">
    <source>
        <dbReference type="EMBL" id="REG35709.1"/>
    </source>
</evidence>
<organism evidence="1 3">
    <name type="scientific">Archangium gephyra</name>
    <dbReference type="NCBI Taxonomy" id="48"/>
    <lineage>
        <taxon>Bacteria</taxon>
        <taxon>Pseudomonadati</taxon>
        <taxon>Myxococcota</taxon>
        <taxon>Myxococcia</taxon>
        <taxon>Myxococcales</taxon>
        <taxon>Cystobacterineae</taxon>
        <taxon>Archangiaceae</taxon>
        <taxon>Archangium</taxon>
    </lineage>
</organism>
<gene>
    <name evidence="1" type="ORF">AA314_06632</name>
    <name evidence="2" type="ORF">ATI61_10277</name>
</gene>
<dbReference type="Proteomes" id="UP000035579">
    <property type="component" value="Chromosome"/>
</dbReference>